<proteinExistence type="predicted"/>
<evidence type="ECO:0000313" key="2">
    <source>
        <dbReference type="EMBL" id="KAK2101815.1"/>
    </source>
</evidence>
<gene>
    <name evidence="2" type="ORF">P7K49_019481</name>
</gene>
<comment type="caution">
    <text evidence="2">The sequence shown here is derived from an EMBL/GenBank/DDBJ whole genome shotgun (WGS) entry which is preliminary data.</text>
</comment>
<evidence type="ECO:0000313" key="3">
    <source>
        <dbReference type="Proteomes" id="UP001266305"/>
    </source>
</evidence>
<keyword evidence="3" id="KW-1185">Reference proteome</keyword>
<protein>
    <submittedName>
        <fullName evidence="2">Uncharacterized protein</fullName>
    </submittedName>
</protein>
<feature type="compositionally biased region" description="Polar residues" evidence="1">
    <location>
        <begin position="7"/>
        <end position="20"/>
    </location>
</feature>
<sequence>MGLRLQGETQQKVESPTDSQAGRGLQGPRGGSSTHKQRLWAIHIPQTEPASPPSFAPPDTKLLAVDRQPLSDLQCLSAIP</sequence>
<accession>A0ABQ9UYA7</accession>
<reference evidence="2 3" key="1">
    <citation type="submission" date="2023-05" db="EMBL/GenBank/DDBJ databases">
        <title>B98-5 Cell Line De Novo Hybrid Assembly: An Optical Mapping Approach.</title>
        <authorList>
            <person name="Kananen K."/>
            <person name="Auerbach J.A."/>
            <person name="Kautto E."/>
            <person name="Blachly J.S."/>
        </authorList>
    </citation>
    <scope>NUCLEOTIDE SEQUENCE [LARGE SCALE GENOMIC DNA]</scope>
    <source>
        <strain evidence="2">B95-8</strain>
        <tissue evidence="2">Cell line</tissue>
    </source>
</reference>
<organism evidence="2 3">
    <name type="scientific">Saguinus oedipus</name>
    <name type="common">Cotton-top tamarin</name>
    <name type="synonym">Oedipomidas oedipus</name>
    <dbReference type="NCBI Taxonomy" id="9490"/>
    <lineage>
        <taxon>Eukaryota</taxon>
        <taxon>Metazoa</taxon>
        <taxon>Chordata</taxon>
        <taxon>Craniata</taxon>
        <taxon>Vertebrata</taxon>
        <taxon>Euteleostomi</taxon>
        <taxon>Mammalia</taxon>
        <taxon>Eutheria</taxon>
        <taxon>Euarchontoglires</taxon>
        <taxon>Primates</taxon>
        <taxon>Haplorrhini</taxon>
        <taxon>Platyrrhini</taxon>
        <taxon>Cebidae</taxon>
        <taxon>Callitrichinae</taxon>
        <taxon>Saguinus</taxon>
    </lineage>
</organism>
<evidence type="ECO:0000256" key="1">
    <source>
        <dbReference type="SAM" id="MobiDB-lite"/>
    </source>
</evidence>
<dbReference type="Proteomes" id="UP001266305">
    <property type="component" value="Unassembled WGS sequence"/>
</dbReference>
<feature type="region of interest" description="Disordered" evidence="1">
    <location>
        <begin position="1"/>
        <end position="60"/>
    </location>
</feature>
<name>A0ABQ9UYA7_SAGOE</name>
<dbReference type="EMBL" id="JASSZA010000009">
    <property type="protein sequence ID" value="KAK2101815.1"/>
    <property type="molecule type" value="Genomic_DNA"/>
</dbReference>